<gene>
    <name evidence="1" type="ORF">SCAR479_08028</name>
</gene>
<sequence>MAIHSVKSPNDVPDMRKLWSDVSSCAAFTQDIWRSKFAEYLRDRLTWELYRRMTLEYGGAHPNKLQMLKDVLGWEPNVDALVESLELGA</sequence>
<dbReference type="InterPro" id="IPR024077">
    <property type="entry name" value="Neurolysin/TOP_dom2"/>
</dbReference>
<organism evidence="1 2">
    <name type="scientific">Seiridium cardinale</name>
    <dbReference type="NCBI Taxonomy" id="138064"/>
    <lineage>
        <taxon>Eukaryota</taxon>
        <taxon>Fungi</taxon>
        <taxon>Dikarya</taxon>
        <taxon>Ascomycota</taxon>
        <taxon>Pezizomycotina</taxon>
        <taxon>Sordariomycetes</taxon>
        <taxon>Xylariomycetidae</taxon>
        <taxon>Amphisphaeriales</taxon>
        <taxon>Sporocadaceae</taxon>
        <taxon>Seiridium</taxon>
    </lineage>
</organism>
<name>A0ABR2XNK7_9PEZI</name>
<proteinExistence type="predicted"/>
<protein>
    <submittedName>
        <fullName evidence="1">Peptidase M3A/M3B catalytic domain-containing protein</fullName>
    </submittedName>
</protein>
<keyword evidence="2" id="KW-1185">Reference proteome</keyword>
<dbReference type="Gene3D" id="1.10.1370.10">
    <property type="entry name" value="Neurolysin, domain 3"/>
    <property type="match status" value="1"/>
</dbReference>
<accession>A0ABR2XNK7</accession>
<dbReference type="EMBL" id="JARVKM010000035">
    <property type="protein sequence ID" value="KAK9775352.1"/>
    <property type="molecule type" value="Genomic_DNA"/>
</dbReference>
<evidence type="ECO:0000313" key="2">
    <source>
        <dbReference type="Proteomes" id="UP001465668"/>
    </source>
</evidence>
<dbReference type="Proteomes" id="UP001465668">
    <property type="component" value="Unassembled WGS sequence"/>
</dbReference>
<comment type="caution">
    <text evidence="1">The sequence shown here is derived from an EMBL/GenBank/DDBJ whole genome shotgun (WGS) entry which is preliminary data.</text>
</comment>
<reference evidence="1 2" key="1">
    <citation type="submission" date="2024-02" db="EMBL/GenBank/DDBJ databases">
        <title>First draft genome assembly of two strains of Seiridium cardinale.</title>
        <authorList>
            <person name="Emiliani G."/>
            <person name="Scali E."/>
        </authorList>
    </citation>
    <scope>NUCLEOTIDE SEQUENCE [LARGE SCALE GENOMIC DNA]</scope>
    <source>
        <strain evidence="1 2">BM-138-000479</strain>
    </source>
</reference>
<evidence type="ECO:0000313" key="1">
    <source>
        <dbReference type="EMBL" id="KAK9775352.1"/>
    </source>
</evidence>